<dbReference type="AlphaFoldDB" id="A0A195DXC7"/>
<organism evidence="1 2">
    <name type="scientific">Trachymyrmex cornetzi</name>
    <dbReference type="NCBI Taxonomy" id="471704"/>
    <lineage>
        <taxon>Eukaryota</taxon>
        <taxon>Metazoa</taxon>
        <taxon>Ecdysozoa</taxon>
        <taxon>Arthropoda</taxon>
        <taxon>Hexapoda</taxon>
        <taxon>Insecta</taxon>
        <taxon>Pterygota</taxon>
        <taxon>Neoptera</taxon>
        <taxon>Endopterygota</taxon>
        <taxon>Hymenoptera</taxon>
        <taxon>Apocrita</taxon>
        <taxon>Aculeata</taxon>
        <taxon>Formicoidea</taxon>
        <taxon>Formicidae</taxon>
        <taxon>Myrmicinae</taxon>
        <taxon>Trachymyrmex</taxon>
    </lineage>
</organism>
<name>A0A195DXC7_9HYME</name>
<dbReference type="EMBL" id="KQ980204">
    <property type="protein sequence ID" value="KYN17264.1"/>
    <property type="molecule type" value="Genomic_DNA"/>
</dbReference>
<accession>A0A195DXC7</accession>
<proteinExistence type="predicted"/>
<protein>
    <submittedName>
        <fullName evidence="1">Uncharacterized protein</fullName>
    </submittedName>
</protein>
<dbReference type="Proteomes" id="UP000078492">
    <property type="component" value="Unassembled WGS sequence"/>
</dbReference>
<reference evidence="1 2" key="1">
    <citation type="submission" date="2015-09" db="EMBL/GenBank/DDBJ databases">
        <title>Trachymyrmex cornetzi WGS genome.</title>
        <authorList>
            <person name="Nygaard S."/>
            <person name="Hu H."/>
            <person name="Boomsma J."/>
            <person name="Zhang G."/>
        </authorList>
    </citation>
    <scope>NUCLEOTIDE SEQUENCE [LARGE SCALE GENOMIC DNA]</scope>
    <source>
        <strain evidence="1">Tcor2-1</strain>
        <tissue evidence="1">Whole body</tissue>
    </source>
</reference>
<sequence>MCVYSWHRVIAGKPTDDPEKLSEFYGLKTSSRITTSKSDNFHGATSSQPQLIGFHSDFSERRVKALRTERNGANITAQLIRFNIRTQKYSASINGALYKFRRDHRLPLRSMIRNGAAMMSVVTALQRFLCLRIMMLINSEWSSGDAKPLTPFADPSHNILYFIHVANLGVCVRKSYAVLPQYLPVIMYSNNMVALIEICAVSAVTEHPVSYCLIFNLNVITTIFSARSYVVRTQGLDSEVTGESEASMQNEGLATPKSALAKGRCTAAPPKRPQDSAQTVSSTDFTINRTLMAASPLLFVRFRQPHRNNMSEKLFRQRQAVNSRYPQ</sequence>
<evidence type="ECO:0000313" key="2">
    <source>
        <dbReference type="Proteomes" id="UP000078492"/>
    </source>
</evidence>
<keyword evidence="2" id="KW-1185">Reference proteome</keyword>
<evidence type="ECO:0000313" key="1">
    <source>
        <dbReference type="EMBL" id="KYN17264.1"/>
    </source>
</evidence>
<gene>
    <name evidence="1" type="ORF">ALC57_10484</name>
</gene>